<reference evidence="6 7" key="1">
    <citation type="submission" date="2021-06" db="EMBL/GenBank/DDBJ databases">
        <authorList>
            <person name="Kallberg Y."/>
            <person name="Tangrot J."/>
            <person name="Rosling A."/>
        </authorList>
    </citation>
    <scope>NUCLEOTIDE SEQUENCE [LARGE SCALE GENOMIC DNA]</scope>
    <source>
        <strain evidence="6 7">120-4 pot B 10/14</strain>
    </source>
</reference>
<keyword evidence="7" id="KW-1185">Reference proteome</keyword>
<evidence type="ECO:0000313" key="6">
    <source>
        <dbReference type="EMBL" id="CAG8594937.1"/>
    </source>
</evidence>
<evidence type="ECO:0000259" key="5">
    <source>
        <dbReference type="Pfam" id="PF13251"/>
    </source>
</evidence>
<dbReference type="InterPro" id="IPR011989">
    <property type="entry name" value="ARM-like"/>
</dbReference>
<feature type="non-terminal residue" evidence="6">
    <location>
        <position position="1055"/>
    </location>
</feature>
<gene>
    <name evidence="6" type="ORF">GMARGA_LOCUS6590</name>
</gene>
<feature type="compositionally biased region" description="Basic residues" evidence="3">
    <location>
        <begin position="521"/>
        <end position="530"/>
    </location>
</feature>
<dbReference type="PANTHER" id="PTHR13366:SF0">
    <property type="entry name" value="HEAT REPEAT-CONTAINING PROTEIN 6"/>
    <property type="match status" value="1"/>
</dbReference>
<evidence type="ECO:0000259" key="4">
    <source>
        <dbReference type="Pfam" id="PF00535"/>
    </source>
</evidence>
<dbReference type="SUPFAM" id="SSF53448">
    <property type="entry name" value="Nucleotide-diphospho-sugar transferases"/>
    <property type="match status" value="1"/>
</dbReference>
<dbReference type="EC" id="2.4.1.83" evidence="1"/>
<organism evidence="6 7">
    <name type="scientific">Gigaspora margarita</name>
    <dbReference type="NCBI Taxonomy" id="4874"/>
    <lineage>
        <taxon>Eukaryota</taxon>
        <taxon>Fungi</taxon>
        <taxon>Fungi incertae sedis</taxon>
        <taxon>Mucoromycota</taxon>
        <taxon>Glomeromycotina</taxon>
        <taxon>Glomeromycetes</taxon>
        <taxon>Diversisporales</taxon>
        <taxon>Gigasporaceae</taxon>
        <taxon>Gigaspora</taxon>
    </lineage>
</organism>
<feature type="domain" description="DUF4042" evidence="5">
    <location>
        <begin position="558"/>
        <end position="736"/>
    </location>
</feature>
<dbReference type="InterPro" id="IPR039528">
    <property type="entry name" value="DPM1-like"/>
</dbReference>
<dbReference type="Pfam" id="PF00535">
    <property type="entry name" value="Glycos_transf_2"/>
    <property type="match status" value="1"/>
</dbReference>
<dbReference type="Gene3D" id="1.25.10.10">
    <property type="entry name" value="Leucine-rich Repeat Variant"/>
    <property type="match status" value="2"/>
</dbReference>
<comment type="caution">
    <text evidence="6">The sequence shown here is derived from an EMBL/GenBank/DDBJ whole genome shotgun (WGS) entry which is preliminary data.</text>
</comment>
<feature type="compositionally biased region" description="Basic and acidic residues" evidence="3">
    <location>
        <begin position="544"/>
        <end position="557"/>
    </location>
</feature>
<evidence type="ECO:0000256" key="3">
    <source>
        <dbReference type="SAM" id="MobiDB-lite"/>
    </source>
</evidence>
<accession>A0ABN7UK32</accession>
<sequence length="1055" mass="117845">MFSSVRVASDGVEDKYSVILPTYNERGNLPVIIWLLAKTFKEHDLDWEVIIVDDASPDGTQDIAKQLATVYGLEHIVLKPRAGKLGLGTAYVHGLQFVTGNFVIIMDADFSHHPKFIPEFIRLQKSNNYDIVTGTRYAGNGGVYGWNLKRKIISRGANFLASTLLRPGVTDLTGSFRLYKKEVLEKIMTVVISKGYVFQMEMMVRARQFGYTIGEVPITFVDRVYGESKMGANEIVQFAKGVLQLDFHNIHSRDEMTLTTDNISTVPANNPISSFDDISRKVLRANYPASTFRKPITSNGANVTTSNDPNSYDIGQILEVLISTNLNPSNTFEHDLLELLVSGCNTINITDQHVTSKFSRIIFTFCSRHMVRLNENEAKQQPPLDVLLNFLIGSFDYQNLEIRRMAINGLGNLCFRSGAKLQGEYKSIYEVLLSNLTTVEPNLDDAAFLKVISSTLRALQFIMNEDKTIVTETFNETIEAIKRYIFFNADELKKFSLNTDRTRANSIGMRNNGPPSPRSPTHSRHNRTKSLGRSWLSSDSELSDGEHVQTRRRNEDSRIRSNAVGCLQSIARAAPKLLYSHWNHFLPDTHASMSSIPSLFTLIQYEAMPAVRISACSVITTMIDGSKQYLAAADDREIKSSFTSLSAKLGAIVRELHAGLLQILAKENHGAILIQLLKCCNTLVNNTSYERLSGGYLSRLYYAVVRFLTHDDNNVRITTMSLISNIVECKSCVEEVENLIQAAVINEIVSNGTTSNSSQTFEITNLLAFLIKLIGNSSQPSNIRIEAWGVLCACTRTHFVVISPLWEQLNILIERDLKCEDVNITASMMFLVEYARELAAACGSRQNDAEDGNDEQTQQTKNLDLTKVSEWWTTVLVQHVQMATNDKCHAVRAHACDFLSYIPANIFSSLPTEKRNFCIKILLNFSKDESATVRAAACRGLGVYILFPSLQQDTKFASDMALTVIQQINPSNVIQGVTPRNANLNEFLINVLWAKIVKAGLSAASDNDKVRPNGVRTLGSIIHVLPTNFIIREERGLIKEVVMALIKNFESGSLK</sequence>
<dbReference type="Proteomes" id="UP000789901">
    <property type="component" value="Unassembled WGS sequence"/>
</dbReference>
<protein>
    <recommendedName>
        <fullName evidence="1">dolichyl-phosphate beta-D-mannosyltransferase</fullName>
        <ecNumber evidence="1">2.4.1.83</ecNumber>
    </recommendedName>
</protein>
<feature type="region of interest" description="Disordered" evidence="3">
    <location>
        <begin position="503"/>
        <end position="557"/>
    </location>
</feature>
<dbReference type="InterPro" id="IPR052107">
    <property type="entry name" value="HEAT6"/>
</dbReference>
<evidence type="ECO:0000256" key="1">
    <source>
        <dbReference type="ARBA" id="ARBA00012704"/>
    </source>
</evidence>
<keyword evidence="2" id="KW-0808">Transferase</keyword>
<dbReference type="InterPro" id="IPR029044">
    <property type="entry name" value="Nucleotide-diphossugar_trans"/>
</dbReference>
<dbReference type="Gene3D" id="3.90.550.10">
    <property type="entry name" value="Spore Coat Polysaccharide Biosynthesis Protein SpsA, Chain A"/>
    <property type="match status" value="1"/>
</dbReference>
<dbReference type="PANTHER" id="PTHR13366">
    <property type="entry name" value="MALARIA ANTIGEN-RELATED"/>
    <property type="match status" value="1"/>
</dbReference>
<dbReference type="CDD" id="cd06442">
    <property type="entry name" value="DPM1_like"/>
    <property type="match status" value="1"/>
</dbReference>
<feature type="compositionally biased region" description="Polar residues" evidence="3">
    <location>
        <begin position="531"/>
        <end position="540"/>
    </location>
</feature>
<dbReference type="InterPro" id="IPR001173">
    <property type="entry name" value="Glyco_trans_2-like"/>
</dbReference>
<feature type="domain" description="Glycosyltransferase 2-like" evidence="4">
    <location>
        <begin position="17"/>
        <end position="187"/>
    </location>
</feature>
<proteinExistence type="predicted"/>
<dbReference type="InterPro" id="IPR016024">
    <property type="entry name" value="ARM-type_fold"/>
</dbReference>
<dbReference type="InterPro" id="IPR025283">
    <property type="entry name" value="DUF4042"/>
</dbReference>
<name>A0ABN7UK32_GIGMA</name>
<evidence type="ECO:0000256" key="2">
    <source>
        <dbReference type="ARBA" id="ARBA00022679"/>
    </source>
</evidence>
<dbReference type="EMBL" id="CAJVQB010003020">
    <property type="protein sequence ID" value="CAG8594937.1"/>
    <property type="molecule type" value="Genomic_DNA"/>
</dbReference>
<dbReference type="Pfam" id="PF13251">
    <property type="entry name" value="DUF4042"/>
    <property type="match status" value="1"/>
</dbReference>
<dbReference type="SUPFAM" id="SSF48371">
    <property type="entry name" value="ARM repeat"/>
    <property type="match status" value="2"/>
</dbReference>
<evidence type="ECO:0000313" key="7">
    <source>
        <dbReference type="Proteomes" id="UP000789901"/>
    </source>
</evidence>